<protein>
    <submittedName>
        <fullName evidence="1">LANO_0B01596g1_1</fullName>
    </submittedName>
</protein>
<accession>A0A1G4IVC8</accession>
<dbReference type="Proteomes" id="UP000189911">
    <property type="component" value="Chromosome B"/>
</dbReference>
<evidence type="ECO:0000313" key="1">
    <source>
        <dbReference type="EMBL" id="SCU80951.1"/>
    </source>
</evidence>
<keyword evidence="2" id="KW-1185">Reference proteome</keyword>
<evidence type="ECO:0000313" key="2">
    <source>
        <dbReference type="Proteomes" id="UP000189911"/>
    </source>
</evidence>
<name>A0A1G4IVC8_9SACH</name>
<organism evidence="1 2">
    <name type="scientific">Lachancea nothofagi CBS 11611</name>
    <dbReference type="NCBI Taxonomy" id="1266666"/>
    <lineage>
        <taxon>Eukaryota</taxon>
        <taxon>Fungi</taxon>
        <taxon>Dikarya</taxon>
        <taxon>Ascomycota</taxon>
        <taxon>Saccharomycotina</taxon>
        <taxon>Saccharomycetes</taxon>
        <taxon>Saccharomycetales</taxon>
        <taxon>Saccharomycetaceae</taxon>
        <taxon>Lachancea</taxon>
    </lineage>
</organism>
<sequence length="151" mass="16495">MSGVVGIASLPTARSVYLSGSYAPIAVDHCKAAVDSFNRSRSSALHAFVFVGLICTVSHAYYSASGALLLKDLPTRAHSTCQIPFLNDSALVSPSETHTISFARKKTNIPNARVTSPNRMVEDYLLRPFPHSVYQSSLVRPWFANLMHRDA</sequence>
<proteinExistence type="predicted"/>
<gene>
    <name evidence="1" type="ORF">LANO_0B01596G</name>
</gene>
<dbReference type="AlphaFoldDB" id="A0A1G4IVC8"/>
<dbReference type="EMBL" id="LT598450">
    <property type="protein sequence ID" value="SCU80951.1"/>
    <property type="molecule type" value="Genomic_DNA"/>
</dbReference>
<reference evidence="2" key="1">
    <citation type="submission" date="2016-03" db="EMBL/GenBank/DDBJ databases">
        <authorList>
            <person name="Devillers Hugo."/>
        </authorList>
    </citation>
    <scope>NUCLEOTIDE SEQUENCE [LARGE SCALE GENOMIC DNA]</scope>
</reference>